<comment type="caution">
    <text evidence="2">The sequence shown here is derived from an EMBL/GenBank/DDBJ whole genome shotgun (WGS) entry which is preliminary data.</text>
</comment>
<dbReference type="Proteomes" id="UP001345827">
    <property type="component" value="Unassembled WGS sequence"/>
</dbReference>
<feature type="region of interest" description="Disordered" evidence="1">
    <location>
        <begin position="1"/>
        <end position="38"/>
    </location>
</feature>
<reference evidence="2 3" key="1">
    <citation type="submission" date="2023-06" db="EMBL/GenBank/DDBJ databases">
        <title>Black Yeasts Isolated from many extreme environments.</title>
        <authorList>
            <person name="Coleine C."/>
            <person name="Stajich J.E."/>
            <person name="Selbmann L."/>
        </authorList>
    </citation>
    <scope>NUCLEOTIDE SEQUENCE [LARGE SCALE GENOMIC DNA]</scope>
    <source>
        <strain evidence="2 3">CCFEE 5887</strain>
    </source>
</reference>
<dbReference type="AlphaFoldDB" id="A0AAV9Q628"/>
<dbReference type="EMBL" id="JAXLQG010000008">
    <property type="protein sequence ID" value="KAK5536655.1"/>
    <property type="molecule type" value="Genomic_DNA"/>
</dbReference>
<gene>
    <name evidence="2" type="ORF">LTR25_005329</name>
</gene>
<name>A0AAV9Q628_9PEZI</name>
<accession>A0AAV9Q628</accession>
<sequence>MSHARKRRSSSNGKKVEFVGLPTLSSDESPQPEGGGIADGAAGDLATIVLSLIIISIDAERMGKICEKLKEPDPWPERFSRKIKERHDGVMKKLKDIKEQNRTSKRDFEAGFLPLIQEALGCIGDHTAASQSTRPVHVQHLGAEGQPYCEALVNLMKHSDAVIFAFDQLSGRTPEPSRLPEINASLKKDREVAVATVEAGKRVAEADVENLLADRFQEVRSPVGVSAEEKQRGRMLLSRGVNGDTSIKEPLGWGNIARDAERALEKLCFAGQKHAKDH</sequence>
<evidence type="ECO:0000313" key="3">
    <source>
        <dbReference type="Proteomes" id="UP001345827"/>
    </source>
</evidence>
<proteinExistence type="predicted"/>
<keyword evidence="3" id="KW-1185">Reference proteome</keyword>
<protein>
    <submittedName>
        <fullName evidence="2">Uncharacterized protein</fullName>
    </submittedName>
</protein>
<organism evidence="2 3">
    <name type="scientific">Vermiconidia calcicola</name>
    <dbReference type="NCBI Taxonomy" id="1690605"/>
    <lineage>
        <taxon>Eukaryota</taxon>
        <taxon>Fungi</taxon>
        <taxon>Dikarya</taxon>
        <taxon>Ascomycota</taxon>
        <taxon>Pezizomycotina</taxon>
        <taxon>Dothideomycetes</taxon>
        <taxon>Dothideomycetidae</taxon>
        <taxon>Mycosphaerellales</taxon>
        <taxon>Extremaceae</taxon>
        <taxon>Vermiconidia</taxon>
    </lineage>
</organism>
<evidence type="ECO:0000256" key="1">
    <source>
        <dbReference type="SAM" id="MobiDB-lite"/>
    </source>
</evidence>
<evidence type="ECO:0000313" key="2">
    <source>
        <dbReference type="EMBL" id="KAK5536655.1"/>
    </source>
</evidence>